<evidence type="ECO:0000313" key="2">
    <source>
        <dbReference type="EMBL" id="KAJ1370841.1"/>
    </source>
</evidence>
<dbReference type="AlphaFoldDB" id="A0AAD5R7F6"/>
<gene>
    <name evidence="2" type="ORF">KIN20_032655</name>
</gene>
<reference evidence="2" key="1">
    <citation type="submission" date="2021-06" db="EMBL/GenBank/DDBJ databases">
        <title>Parelaphostrongylus tenuis whole genome reference sequence.</title>
        <authorList>
            <person name="Garwood T.J."/>
            <person name="Larsen P.A."/>
            <person name="Fountain-Jones N.M."/>
            <person name="Garbe J.R."/>
            <person name="Macchietto M.G."/>
            <person name="Kania S.A."/>
            <person name="Gerhold R.W."/>
            <person name="Richards J.E."/>
            <person name="Wolf T.M."/>
        </authorList>
    </citation>
    <scope>NUCLEOTIDE SEQUENCE</scope>
    <source>
        <strain evidence="2">MNPRO001-30</strain>
        <tissue evidence="2">Meninges</tissue>
    </source>
</reference>
<dbReference type="Proteomes" id="UP001196413">
    <property type="component" value="Unassembled WGS sequence"/>
</dbReference>
<evidence type="ECO:0000256" key="1">
    <source>
        <dbReference type="SAM" id="MobiDB-lite"/>
    </source>
</evidence>
<keyword evidence="3" id="KW-1185">Reference proteome</keyword>
<dbReference type="EMBL" id="JAHQIW010006866">
    <property type="protein sequence ID" value="KAJ1370841.1"/>
    <property type="molecule type" value="Genomic_DNA"/>
</dbReference>
<name>A0AAD5R7F6_PARTN</name>
<sequence>MTIIGIHRGCHHGRHRRRPATTAAKPNNITSATVISSKEDADFQRYRRSTGPLSGPENLYARSVSTSYNSDRKSICSPR</sequence>
<protein>
    <submittedName>
        <fullName evidence="2">Uncharacterized protein</fullName>
    </submittedName>
</protein>
<accession>A0AAD5R7F6</accession>
<organism evidence="2 3">
    <name type="scientific">Parelaphostrongylus tenuis</name>
    <name type="common">Meningeal worm</name>
    <dbReference type="NCBI Taxonomy" id="148309"/>
    <lineage>
        <taxon>Eukaryota</taxon>
        <taxon>Metazoa</taxon>
        <taxon>Ecdysozoa</taxon>
        <taxon>Nematoda</taxon>
        <taxon>Chromadorea</taxon>
        <taxon>Rhabditida</taxon>
        <taxon>Rhabditina</taxon>
        <taxon>Rhabditomorpha</taxon>
        <taxon>Strongyloidea</taxon>
        <taxon>Metastrongylidae</taxon>
        <taxon>Parelaphostrongylus</taxon>
    </lineage>
</organism>
<comment type="caution">
    <text evidence="2">The sequence shown here is derived from an EMBL/GenBank/DDBJ whole genome shotgun (WGS) entry which is preliminary data.</text>
</comment>
<feature type="region of interest" description="Disordered" evidence="1">
    <location>
        <begin position="1"/>
        <end position="20"/>
    </location>
</feature>
<evidence type="ECO:0000313" key="3">
    <source>
        <dbReference type="Proteomes" id="UP001196413"/>
    </source>
</evidence>
<feature type="compositionally biased region" description="Basic residues" evidence="1">
    <location>
        <begin position="8"/>
        <end position="19"/>
    </location>
</feature>
<proteinExistence type="predicted"/>